<proteinExistence type="predicted"/>
<dbReference type="Proteomes" id="UP001372338">
    <property type="component" value="Unassembled WGS sequence"/>
</dbReference>
<dbReference type="EMBL" id="JAYWIO010000002">
    <property type="protein sequence ID" value="KAK7282210.1"/>
    <property type="molecule type" value="Genomic_DNA"/>
</dbReference>
<sequence length="242" mass="27559">MGGLGIRCAHLANIVMLGKLIWSLLHDRGKFWVHVLTHKYLRTASVLTSPVRSSSSSTRRAIYKMLGHLKEDFRIRLGVGNSSFCDESLNDEVIWSSSLDGSYSASSWYSWLVSHLHSISLDVSWNWIWRLHIPLKVWLCLGFLADPSFVSQDFKHWAPNVEIFDQVFWSLNDILRHIFATNNDYHPFFKPFPFTFASPNPLHGFDLCRGHGKGFVGKDKTHFGDLYASEGISLRLSAGGYP</sequence>
<evidence type="ECO:0000313" key="2">
    <source>
        <dbReference type="Proteomes" id="UP001372338"/>
    </source>
</evidence>
<reference evidence="1 2" key="1">
    <citation type="submission" date="2024-01" db="EMBL/GenBank/DDBJ databases">
        <title>The genomes of 5 underutilized Papilionoideae crops provide insights into root nodulation and disease resistanc.</title>
        <authorList>
            <person name="Yuan L."/>
        </authorList>
    </citation>
    <scope>NUCLEOTIDE SEQUENCE [LARGE SCALE GENOMIC DNA]</scope>
    <source>
        <strain evidence="1">ZHUSHIDOU_FW_LH</strain>
        <tissue evidence="1">Leaf</tissue>
    </source>
</reference>
<comment type="caution">
    <text evidence="1">The sequence shown here is derived from an EMBL/GenBank/DDBJ whole genome shotgun (WGS) entry which is preliminary data.</text>
</comment>
<name>A0AAN9FZ90_CROPI</name>
<accession>A0AAN9FZ90</accession>
<gene>
    <name evidence="1" type="ORF">RIF29_10825</name>
</gene>
<dbReference type="AlphaFoldDB" id="A0AAN9FZ90"/>
<keyword evidence="2" id="KW-1185">Reference proteome</keyword>
<evidence type="ECO:0000313" key="1">
    <source>
        <dbReference type="EMBL" id="KAK7282210.1"/>
    </source>
</evidence>
<organism evidence="1 2">
    <name type="scientific">Crotalaria pallida</name>
    <name type="common">Smooth rattlebox</name>
    <name type="synonym">Crotalaria striata</name>
    <dbReference type="NCBI Taxonomy" id="3830"/>
    <lineage>
        <taxon>Eukaryota</taxon>
        <taxon>Viridiplantae</taxon>
        <taxon>Streptophyta</taxon>
        <taxon>Embryophyta</taxon>
        <taxon>Tracheophyta</taxon>
        <taxon>Spermatophyta</taxon>
        <taxon>Magnoliopsida</taxon>
        <taxon>eudicotyledons</taxon>
        <taxon>Gunneridae</taxon>
        <taxon>Pentapetalae</taxon>
        <taxon>rosids</taxon>
        <taxon>fabids</taxon>
        <taxon>Fabales</taxon>
        <taxon>Fabaceae</taxon>
        <taxon>Papilionoideae</taxon>
        <taxon>50 kb inversion clade</taxon>
        <taxon>genistoids sensu lato</taxon>
        <taxon>core genistoids</taxon>
        <taxon>Crotalarieae</taxon>
        <taxon>Crotalaria</taxon>
    </lineage>
</organism>
<protein>
    <submittedName>
        <fullName evidence="1">Uncharacterized protein</fullName>
    </submittedName>
</protein>